<name>A0A9W9YCZ2_9CNID</name>
<dbReference type="SUPFAM" id="SSF50156">
    <property type="entry name" value="PDZ domain-like"/>
    <property type="match status" value="1"/>
</dbReference>
<dbReference type="EMBL" id="MU827785">
    <property type="protein sequence ID" value="KAJ7333810.1"/>
    <property type="molecule type" value="Genomic_DNA"/>
</dbReference>
<dbReference type="OrthoDB" id="165498at2759"/>
<dbReference type="Pfam" id="PF00595">
    <property type="entry name" value="PDZ"/>
    <property type="match status" value="1"/>
</dbReference>
<dbReference type="InterPro" id="IPR000999">
    <property type="entry name" value="RNase_III_dom"/>
</dbReference>
<feature type="domain" description="RNase III" evidence="2">
    <location>
        <begin position="87"/>
        <end position="153"/>
    </location>
</feature>
<comment type="caution">
    <text evidence="3">The sequence shown here is derived from an EMBL/GenBank/DDBJ whole genome shotgun (WGS) entry which is preliminary data.</text>
</comment>
<dbReference type="CDD" id="cd00593">
    <property type="entry name" value="RIBOc"/>
    <property type="match status" value="1"/>
</dbReference>
<keyword evidence="3" id="KW-0689">Ribosomal protein</keyword>
<sequence length="463" mass="53073">MTWLTNHLYAPYQQHGVFGCGNSWFQRYKRSDITKTSQTSWKSTANTQYPDTGNDTILTDSDFQKKIIAFCANIHVDIPDKDLLAPFTHESFLIANSKKLSRSYRCNEKLAFLGAQTMRKCVVEYLYQNFPELSAAEIWDVQNTLLDDYVLEKAVEWDIKEKTLYTRQPKELMERQTVLALVGAVYTHESPDKADAFVKSHLIPELTKDWIIDLVKRQHPKFILQCVADMVGHIPLKTKLDFQDKKKSHLHLNNPFIYSVSVVRGKESEVLAKATHHTLSFAEKRACQLALINHYPDEFDKFQLDLDRDDFVTEANVDLGLIVAEQRVVELDRGEESFGFHIKGGEKKIKQTEKHGGLSIGDRILAVNDRSVEGLDHKRVVNLLKSVSGCVSLTVAYCKEALIADEIEMKYKDVKRQKRLAELSSDVWSEWHQAQANKTPSQYKDVLKYHNLPAHEKSDNPSS</sequence>
<dbReference type="AlphaFoldDB" id="A0A9W9YCZ2"/>
<evidence type="ECO:0000259" key="2">
    <source>
        <dbReference type="PROSITE" id="PS50142"/>
    </source>
</evidence>
<dbReference type="GO" id="GO:0005840">
    <property type="term" value="C:ribosome"/>
    <property type="evidence" value="ECO:0007669"/>
    <property type="project" value="UniProtKB-KW"/>
</dbReference>
<organism evidence="3 4">
    <name type="scientific">Desmophyllum pertusum</name>
    <dbReference type="NCBI Taxonomy" id="174260"/>
    <lineage>
        <taxon>Eukaryota</taxon>
        <taxon>Metazoa</taxon>
        <taxon>Cnidaria</taxon>
        <taxon>Anthozoa</taxon>
        <taxon>Hexacorallia</taxon>
        <taxon>Scleractinia</taxon>
        <taxon>Caryophylliina</taxon>
        <taxon>Caryophylliidae</taxon>
        <taxon>Desmophyllum</taxon>
    </lineage>
</organism>
<keyword evidence="3" id="KW-0687">Ribonucleoprotein</keyword>
<dbReference type="Gene3D" id="1.10.1520.10">
    <property type="entry name" value="Ribonuclease III domain"/>
    <property type="match status" value="1"/>
</dbReference>
<proteinExistence type="predicted"/>
<dbReference type="InterPro" id="IPR001478">
    <property type="entry name" value="PDZ"/>
</dbReference>
<dbReference type="PROSITE" id="PS50106">
    <property type="entry name" value="PDZ"/>
    <property type="match status" value="1"/>
</dbReference>
<evidence type="ECO:0000259" key="1">
    <source>
        <dbReference type="PROSITE" id="PS50106"/>
    </source>
</evidence>
<dbReference type="GO" id="GO:0006396">
    <property type="term" value="P:RNA processing"/>
    <property type="evidence" value="ECO:0007669"/>
    <property type="project" value="InterPro"/>
</dbReference>
<reference evidence="3" key="1">
    <citation type="submission" date="2023-01" db="EMBL/GenBank/DDBJ databases">
        <title>Genome assembly of the deep-sea coral Lophelia pertusa.</title>
        <authorList>
            <person name="Herrera S."/>
            <person name="Cordes E."/>
        </authorList>
    </citation>
    <scope>NUCLEOTIDE SEQUENCE</scope>
    <source>
        <strain evidence="3">USNM1676648</strain>
        <tissue evidence="3">Polyp</tissue>
    </source>
</reference>
<feature type="domain" description="PDZ" evidence="1">
    <location>
        <begin position="328"/>
        <end position="399"/>
    </location>
</feature>
<dbReference type="Pfam" id="PF14622">
    <property type="entry name" value="Ribonucleas_3_3"/>
    <property type="match status" value="1"/>
</dbReference>
<dbReference type="GO" id="GO:0004525">
    <property type="term" value="F:ribonuclease III activity"/>
    <property type="evidence" value="ECO:0007669"/>
    <property type="project" value="InterPro"/>
</dbReference>
<evidence type="ECO:0000313" key="4">
    <source>
        <dbReference type="Proteomes" id="UP001163046"/>
    </source>
</evidence>
<dbReference type="SMART" id="SM00228">
    <property type="entry name" value="PDZ"/>
    <property type="match status" value="1"/>
</dbReference>
<gene>
    <name evidence="3" type="primary">MRPL44_2</name>
    <name evidence="3" type="ORF">OS493_015902</name>
</gene>
<dbReference type="PANTHER" id="PTHR14063">
    <property type="entry name" value="PROTEIN LIN-7 HOMOLOG"/>
    <property type="match status" value="1"/>
</dbReference>
<keyword evidence="4" id="KW-1185">Reference proteome</keyword>
<dbReference type="Proteomes" id="UP001163046">
    <property type="component" value="Unassembled WGS sequence"/>
</dbReference>
<dbReference type="InterPro" id="IPR051109">
    <property type="entry name" value="MAM_complex_regulator"/>
</dbReference>
<dbReference type="PROSITE" id="PS50142">
    <property type="entry name" value="RNASE_3_2"/>
    <property type="match status" value="1"/>
</dbReference>
<dbReference type="Gene3D" id="2.30.42.10">
    <property type="match status" value="1"/>
</dbReference>
<protein>
    <submittedName>
        <fullName evidence="3">39S ribosomal protein L44, mitochondrial</fullName>
    </submittedName>
</protein>
<dbReference type="SUPFAM" id="SSF69065">
    <property type="entry name" value="RNase III domain-like"/>
    <property type="match status" value="1"/>
</dbReference>
<dbReference type="InterPro" id="IPR036034">
    <property type="entry name" value="PDZ_sf"/>
</dbReference>
<accession>A0A9W9YCZ2</accession>
<evidence type="ECO:0000313" key="3">
    <source>
        <dbReference type="EMBL" id="KAJ7333810.1"/>
    </source>
</evidence>
<dbReference type="InterPro" id="IPR036389">
    <property type="entry name" value="RNase_III_sf"/>
</dbReference>